<gene>
    <name evidence="7" type="ORF">FE251_11430</name>
</gene>
<dbReference type="InterPro" id="IPR009057">
    <property type="entry name" value="Homeodomain-like_sf"/>
</dbReference>
<dbReference type="InterPro" id="IPR001647">
    <property type="entry name" value="HTH_TetR"/>
</dbReference>
<proteinExistence type="predicted"/>
<accession>A0ABX5VPG1</accession>
<sequence>MPRVVDVEERRRELGEAVWRVVRRDGLAEASVRTVAREAGLSTGSLRHYFSTQTDLLVFAMRLVVGRVQERVAAAHRPPDVREAAVAVLGELLPLDAERRAENEVWLAFTARALVQPELRELREEAYTALWDGCLQWVRRLLPADAAAEDVELEAHRLFALVDGLAVHAAVNPRHATPERLVEVLRRHLDGVGRP</sequence>
<dbReference type="Gene3D" id="1.10.357.10">
    <property type="entry name" value="Tetracycline Repressor, domain 2"/>
    <property type="match status" value="1"/>
</dbReference>
<evidence type="ECO:0000256" key="3">
    <source>
        <dbReference type="ARBA" id="ARBA00023125"/>
    </source>
</evidence>
<dbReference type="Proteomes" id="UP000313948">
    <property type="component" value="Chromosome"/>
</dbReference>
<evidence type="ECO:0000313" key="7">
    <source>
        <dbReference type="EMBL" id="QDB79918.1"/>
    </source>
</evidence>
<dbReference type="Pfam" id="PF13977">
    <property type="entry name" value="TetR_C_6"/>
    <property type="match status" value="1"/>
</dbReference>
<dbReference type="EMBL" id="CP040899">
    <property type="protein sequence ID" value="QDB79918.1"/>
    <property type="molecule type" value="Genomic_DNA"/>
</dbReference>
<dbReference type="Pfam" id="PF00440">
    <property type="entry name" value="TetR_N"/>
    <property type="match status" value="1"/>
</dbReference>
<name>A0ABX5VPG1_9MICO</name>
<dbReference type="PROSITE" id="PS50977">
    <property type="entry name" value="HTH_TETR_2"/>
    <property type="match status" value="1"/>
</dbReference>
<feature type="domain" description="HTH tetR-type" evidence="6">
    <location>
        <begin position="8"/>
        <end position="68"/>
    </location>
</feature>
<keyword evidence="2" id="KW-0805">Transcription regulation</keyword>
<organism evidence="7 8">
    <name type="scientific">Georgenia wutianyii</name>
    <dbReference type="NCBI Taxonomy" id="2585135"/>
    <lineage>
        <taxon>Bacteria</taxon>
        <taxon>Bacillati</taxon>
        <taxon>Actinomycetota</taxon>
        <taxon>Actinomycetes</taxon>
        <taxon>Micrococcales</taxon>
        <taxon>Bogoriellaceae</taxon>
        <taxon>Georgenia</taxon>
    </lineage>
</organism>
<keyword evidence="3 5" id="KW-0238">DNA-binding</keyword>
<dbReference type="RefSeq" id="WP_139948833.1">
    <property type="nucleotide sequence ID" value="NZ_CP040899.1"/>
</dbReference>
<dbReference type="PANTHER" id="PTHR30055">
    <property type="entry name" value="HTH-TYPE TRANSCRIPTIONAL REGULATOR RUTR"/>
    <property type="match status" value="1"/>
</dbReference>
<dbReference type="InterPro" id="IPR050109">
    <property type="entry name" value="HTH-type_TetR-like_transc_reg"/>
</dbReference>
<keyword evidence="8" id="KW-1185">Reference proteome</keyword>
<dbReference type="PROSITE" id="PS01081">
    <property type="entry name" value="HTH_TETR_1"/>
    <property type="match status" value="1"/>
</dbReference>
<evidence type="ECO:0000259" key="6">
    <source>
        <dbReference type="PROSITE" id="PS50977"/>
    </source>
</evidence>
<dbReference type="SUPFAM" id="SSF46689">
    <property type="entry name" value="Homeodomain-like"/>
    <property type="match status" value="1"/>
</dbReference>
<dbReference type="InterPro" id="IPR023772">
    <property type="entry name" value="DNA-bd_HTH_TetR-type_CS"/>
</dbReference>
<dbReference type="InterPro" id="IPR039538">
    <property type="entry name" value="BetI_C"/>
</dbReference>
<evidence type="ECO:0000256" key="1">
    <source>
        <dbReference type="ARBA" id="ARBA00022491"/>
    </source>
</evidence>
<evidence type="ECO:0000256" key="5">
    <source>
        <dbReference type="PROSITE-ProRule" id="PRU00335"/>
    </source>
</evidence>
<protein>
    <submittedName>
        <fullName evidence="7">TetR family transcriptional regulator</fullName>
    </submittedName>
</protein>
<evidence type="ECO:0000256" key="2">
    <source>
        <dbReference type="ARBA" id="ARBA00023015"/>
    </source>
</evidence>
<evidence type="ECO:0000313" key="8">
    <source>
        <dbReference type="Proteomes" id="UP000313948"/>
    </source>
</evidence>
<feature type="DNA-binding region" description="H-T-H motif" evidence="5">
    <location>
        <begin position="31"/>
        <end position="50"/>
    </location>
</feature>
<dbReference type="InterPro" id="IPR036271">
    <property type="entry name" value="Tet_transcr_reg_TetR-rel_C_sf"/>
</dbReference>
<dbReference type="PANTHER" id="PTHR30055:SF226">
    <property type="entry name" value="HTH-TYPE TRANSCRIPTIONAL REGULATOR PKSA"/>
    <property type="match status" value="1"/>
</dbReference>
<dbReference type="SUPFAM" id="SSF48498">
    <property type="entry name" value="Tetracyclin repressor-like, C-terminal domain"/>
    <property type="match status" value="1"/>
</dbReference>
<keyword evidence="4" id="KW-0804">Transcription</keyword>
<evidence type="ECO:0000256" key="4">
    <source>
        <dbReference type="ARBA" id="ARBA00023163"/>
    </source>
</evidence>
<keyword evidence="1" id="KW-0678">Repressor</keyword>
<reference evidence="7 8" key="1">
    <citation type="submission" date="2019-05" db="EMBL/GenBank/DDBJ databases">
        <title>Georgenia *** sp. nov., and Georgenia *** sp. nov., isolated from the intestinal contents of plateau pika (Ochotona curzoniae) in the Qinghai-Tibet plateau of China.</title>
        <authorList>
            <person name="Tian Z."/>
        </authorList>
    </citation>
    <scope>NUCLEOTIDE SEQUENCE [LARGE SCALE GENOMIC DNA]</scope>
    <source>
        <strain evidence="7 8">Z294</strain>
    </source>
</reference>